<sequence>MRSLAPPNPLMYMALGSFTSLTEGQCLLMNATNTNDTLVPVSMVAWHSFAAGLGLSRGGQVGADLALEHVDVGGLLDSPFLGEDALNPYLQRHVVFCSGHALEVVDGGGEVAELCELAS</sequence>
<accession>A0A9P8V0K0</accession>
<evidence type="ECO:0000313" key="2">
    <source>
        <dbReference type="Proteomes" id="UP000758603"/>
    </source>
</evidence>
<dbReference type="Proteomes" id="UP000758603">
    <property type="component" value="Unassembled WGS sequence"/>
</dbReference>
<proteinExistence type="predicted"/>
<name>A0A9P8V0K0_9PEZI</name>
<organism evidence="1 2">
    <name type="scientific">Truncatella angustata</name>
    <dbReference type="NCBI Taxonomy" id="152316"/>
    <lineage>
        <taxon>Eukaryota</taxon>
        <taxon>Fungi</taxon>
        <taxon>Dikarya</taxon>
        <taxon>Ascomycota</taxon>
        <taxon>Pezizomycotina</taxon>
        <taxon>Sordariomycetes</taxon>
        <taxon>Xylariomycetidae</taxon>
        <taxon>Amphisphaeriales</taxon>
        <taxon>Sporocadaceae</taxon>
        <taxon>Truncatella</taxon>
    </lineage>
</organism>
<dbReference type="GeneID" id="70128263"/>
<reference evidence="1" key="1">
    <citation type="journal article" date="2021" name="Nat. Commun.">
        <title>Genetic determinants of endophytism in the Arabidopsis root mycobiome.</title>
        <authorList>
            <person name="Mesny F."/>
            <person name="Miyauchi S."/>
            <person name="Thiergart T."/>
            <person name="Pickel B."/>
            <person name="Atanasova L."/>
            <person name="Karlsson M."/>
            <person name="Huettel B."/>
            <person name="Barry K.W."/>
            <person name="Haridas S."/>
            <person name="Chen C."/>
            <person name="Bauer D."/>
            <person name="Andreopoulos W."/>
            <person name="Pangilinan J."/>
            <person name="LaButti K."/>
            <person name="Riley R."/>
            <person name="Lipzen A."/>
            <person name="Clum A."/>
            <person name="Drula E."/>
            <person name="Henrissat B."/>
            <person name="Kohler A."/>
            <person name="Grigoriev I.V."/>
            <person name="Martin F.M."/>
            <person name="Hacquard S."/>
        </authorList>
    </citation>
    <scope>NUCLEOTIDE SEQUENCE</scope>
    <source>
        <strain evidence="1">MPI-SDFR-AT-0073</strain>
    </source>
</reference>
<dbReference type="RefSeq" id="XP_045965405.1">
    <property type="nucleotide sequence ID" value="XM_046099371.1"/>
</dbReference>
<keyword evidence="2" id="KW-1185">Reference proteome</keyword>
<comment type="caution">
    <text evidence="1">The sequence shown here is derived from an EMBL/GenBank/DDBJ whole genome shotgun (WGS) entry which is preliminary data.</text>
</comment>
<protein>
    <submittedName>
        <fullName evidence="1">Uncharacterized protein</fullName>
    </submittedName>
</protein>
<gene>
    <name evidence="1" type="ORF">BKA67DRAFT_531334</name>
</gene>
<evidence type="ECO:0000313" key="1">
    <source>
        <dbReference type="EMBL" id="KAH6661274.1"/>
    </source>
</evidence>
<dbReference type="EMBL" id="JAGPXC010000001">
    <property type="protein sequence ID" value="KAH6661274.1"/>
    <property type="molecule type" value="Genomic_DNA"/>
</dbReference>
<dbReference type="AlphaFoldDB" id="A0A9P8V0K0"/>